<evidence type="ECO:0000313" key="1">
    <source>
        <dbReference type="EMBL" id="CAB4131894.1"/>
    </source>
</evidence>
<dbReference type="EMBL" id="LR796255">
    <property type="protein sequence ID" value="CAB4131894.1"/>
    <property type="molecule type" value="Genomic_DNA"/>
</dbReference>
<organism evidence="1">
    <name type="scientific">uncultured Caudovirales phage</name>
    <dbReference type="NCBI Taxonomy" id="2100421"/>
    <lineage>
        <taxon>Viruses</taxon>
        <taxon>Duplodnaviria</taxon>
        <taxon>Heunggongvirae</taxon>
        <taxon>Uroviricota</taxon>
        <taxon>Caudoviricetes</taxon>
        <taxon>Peduoviridae</taxon>
        <taxon>Maltschvirus</taxon>
        <taxon>Maltschvirus maltsch</taxon>
    </lineage>
</organism>
<gene>
    <name evidence="1" type="ORF">UFOVP137_20</name>
</gene>
<sequence>MAYNASFASNDGTSVNVIGNAGGSPNWLANPTIGPMLSTFGAINGAIGSYYQAQAMSNNLEFQADMAKINSNISEINAQATLLAGQRAEQNVRLRTAKLKSSQRVSMAANGIDLGSKSATNVLTTTDYMGEIDAQTVEQNAIRAAFGYRTQSVNDMNTARISAATAEGISPFGSAGTALLANAGKVADGWYRYSKGYPSA</sequence>
<proteinExistence type="predicted"/>
<dbReference type="Pfam" id="PF24072">
    <property type="entry name" value="T7_gp14"/>
    <property type="match status" value="1"/>
</dbReference>
<accession>A0A6J5LBM8</accession>
<protein>
    <submittedName>
        <fullName evidence="1">Uncharacterized protein</fullName>
    </submittedName>
</protein>
<name>A0A6J5LBM8_9CAUD</name>
<dbReference type="InterPro" id="IPR038996">
    <property type="entry name" value="Gp14"/>
</dbReference>
<reference evidence="1" key="1">
    <citation type="submission" date="2020-04" db="EMBL/GenBank/DDBJ databases">
        <authorList>
            <person name="Chiriac C."/>
            <person name="Salcher M."/>
            <person name="Ghai R."/>
            <person name="Kavagutti S V."/>
        </authorList>
    </citation>
    <scope>NUCLEOTIDE SEQUENCE</scope>
</reference>